<evidence type="ECO:0000313" key="10">
    <source>
        <dbReference type="Proteomes" id="UP001054252"/>
    </source>
</evidence>
<evidence type="ECO:0000259" key="8">
    <source>
        <dbReference type="Pfam" id="PF13962"/>
    </source>
</evidence>
<feature type="transmembrane region" description="Helical" evidence="7">
    <location>
        <begin position="135"/>
        <end position="152"/>
    </location>
</feature>
<dbReference type="InterPro" id="IPR026961">
    <property type="entry name" value="PGG_dom"/>
</dbReference>
<dbReference type="PANTHER" id="PTHR24186:SF56">
    <property type="entry name" value="PGG DOMAIN-CONTAINING PROTEIN"/>
    <property type="match status" value="1"/>
</dbReference>
<feature type="transmembrane region" description="Helical" evidence="7">
    <location>
        <begin position="77"/>
        <end position="97"/>
    </location>
</feature>
<comment type="subcellular location">
    <subcellularLocation>
        <location evidence="1">Membrane</location>
        <topology evidence="1">Multi-pass membrane protein</topology>
    </subcellularLocation>
</comment>
<keyword evidence="10" id="KW-1185">Reference proteome</keyword>
<sequence length="164" mass="18067">MAAPQPPPPKTRSWFSYFRYEEGRDSPTDARNILLVVATLIATVTFQAGVNPPGGVWQDEGLGHVPGRAIYASQKHAYYVFLISNTIALSTSILVIISLTHKFPFQLEILAATIAMLVTYGSAIFAVTPKESVKFRYVLIAAALPFTLRCLIQGFHTCRSMMSD</sequence>
<evidence type="ECO:0000256" key="2">
    <source>
        <dbReference type="ARBA" id="ARBA00022692"/>
    </source>
</evidence>
<evidence type="ECO:0000313" key="9">
    <source>
        <dbReference type="EMBL" id="GKV00983.1"/>
    </source>
</evidence>
<evidence type="ECO:0000256" key="7">
    <source>
        <dbReference type="SAM" id="Phobius"/>
    </source>
</evidence>
<dbReference type="PANTHER" id="PTHR24186">
    <property type="entry name" value="PROTEIN PHOSPHATASE 1 REGULATORY SUBUNIT"/>
    <property type="match status" value="1"/>
</dbReference>
<feature type="domain" description="PGG" evidence="8">
    <location>
        <begin position="28"/>
        <end position="121"/>
    </location>
</feature>
<comment type="caution">
    <text evidence="9">The sequence shown here is derived from an EMBL/GenBank/DDBJ whole genome shotgun (WGS) entry which is preliminary data.</text>
</comment>
<gene>
    <name evidence="9" type="ORF">SLEP1_g13586</name>
</gene>
<evidence type="ECO:0000256" key="4">
    <source>
        <dbReference type="ARBA" id="ARBA00022989"/>
    </source>
</evidence>
<protein>
    <recommendedName>
        <fullName evidence="8">PGG domain-containing protein</fullName>
    </recommendedName>
</protein>
<name>A0AAV5ISW7_9ROSI</name>
<reference evidence="9 10" key="1">
    <citation type="journal article" date="2021" name="Commun. Biol.">
        <title>The genome of Shorea leprosula (Dipterocarpaceae) highlights the ecological relevance of drought in aseasonal tropical rainforests.</title>
        <authorList>
            <person name="Ng K.K.S."/>
            <person name="Kobayashi M.J."/>
            <person name="Fawcett J.A."/>
            <person name="Hatakeyama M."/>
            <person name="Paape T."/>
            <person name="Ng C.H."/>
            <person name="Ang C.C."/>
            <person name="Tnah L.H."/>
            <person name="Lee C.T."/>
            <person name="Nishiyama T."/>
            <person name="Sese J."/>
            <person name="O'Brien M.J."/>
            <person name="Copetti D."/>
            <person name="Mohd Noor M.I."/>
            <person name="Ong R.C."/>
            <person name="Putra M."/>
            <person name="Sireger I.Z."/>
            <person name="Indrioko S."/>
            <person name="Kosugi Y."/>
            <person name="Izuno A."/>
            <person name="Isagi Y."/>
            <person name="Lee S.L."/>
            <person name="Shimizu K.K."/>
        </authorList>
    </citation>
    <scope>NUCLEOTIDE SEQUENCE [LARGE SCALE GENOMIC DNA]</scope>
    <source>
        <strain evidence="9">214</strain>
    </source>
</reference>
<keyword evidence="5" id="KW-0040">ANK repeat</keyword>
<evidence type="ECO:0000256" key="1">
    <source>
        <dbReference type="ARBA" id="ARBA00004141"/>
    </source>
</evidence>
<dbReference type="GO" id="GO:0005886">
    <property type="term" value="C:plasma membrane"/>
    <property type="evidence" value="ECO:0007669"/>
    <property type="project" value="TreeGrafter"/>
</dbReference>
<feature type="transmembrane region" description="Helical" evidence="7">
    <location>
        <begin position="109"/>
        <end position="129"/>
    </location>
</feature>
<keyword evidence="2 7" id="KW-0812">Transmembrane</keyword>
<organism evidence="9 10">
    <name type="scientific">Rubroshorea leprosula</name>
    <dbReference type="NCBI Taxonomy" id="152421"/>
    <lineage>
        <taxon>Eukaryota</taxon>
        <taxon>Viridiplantae</taxon>
        <taxon>Streptophyta</taxon>
        <taxon>Embryophyta</taxon>
        <taxon>Tracheophyta</taxon>
        <taxon>Spermatophyta</taxon>
        <taxon>Magnoliopsida</taxon>
        <taxon>eudicotyledons</taxon>
        <taxon>Gunneridae</taxon>
        <taxon>Pentapetalae</taxon>
        <taxon>rosids</taxon>
        <taxon>malvids</taxon>
        <taxon>Malvales</taxon>
        <taxon>Dipterocarpaceae</taxon>
        <taxon>Rubroshorea</taxon>
    </lineage>
</organism>
<dbReference type="AlphaFoldDB" id="A0AAV5ISW7"/>
<dbReference type="Pfam" id="PF13962">
    <property type="entry name" value="PGG"/>
    <property type="match status" value="1"/>
</dbReference>
<accession>A0AAV5ISW7</accession>
<dbReference type="Proteomes" id="UP001054252">
    <property type="component" value="Unassembled WGS sequence"/>
</dbReference>
<keyword evidence="6 7" id="KW-0472">Membrane</keyword>
<evidence type="ECO:0000256" key="5">
    <source>
        <dbReference type="ARBA" id="ARBA00023043"/>
    </source>
</evidence>
<keyword evidence="3" id="KW-0677">Repeat</keyword>
<evidence type="ECO:0000256" key="6">
    <source>
        <dbReference type="ARBA" id="ARBA00023136"/>
    </source>
</evidence>
<evidence type="ECO:0000256" key="3">
    <source>
        <dbReference type="ARBA" id="ARBA00022737"/>
    </source>
</evidence>
<proteinExistence type="predicted"/>
<dbReference type="EMBL" id="BPVZ01000016">
    <property type="protein sequence ID" value="GKV00983.1"/>
    <property type="molecule type" value="Genomic_DNA"/>
</dbReference>
<keyword evidence="4 7" id="KW-1133">Transmembrane helix</keyword>